<reference evidence="2" key="1">
    <citation type="submission" date="2015-08" db="UniProtKB">
        <authorList>
            <consortium name="WormBaseParasite"/>
        </authorList>
    </citation>
    <scope>IDENTIFICATION</scope>
</reference>
<evidence type="ECO:0000256" key="1">
    <source>
        <dbReference type="SAM" id="MobiDB-lite"/>
    </source>
</evidence>
<sequence length="123" mass="13865">MYITTISSTTTSSDNNRKTKMESKEDIAKKMKELGHGKAKKIGPGIRVNCSRRVSGGEKTDSSDDDVDTRVVDNNLMFDIERNLPKKEICDQTFTKPVVQNVPKNEFKRTANSKPVFQPQKTN</sequence>
<protein>
    <submittedName>
        <fullName evidence="2">Uncharacterized protein</fullName>
    </submittedName>
</protein>
<organism evidence="2">
    <name type="scientific">Strongyloides stercoralis</name>
    <name type="common">Threadworm</name>
    <dbReference type="NCBI Taxonomy" id="6248"/>
    <lineage>
        <taxon>Eukaryota</taxon>
        <taxon>Metazoa</taxon>
        <taxon>Ecdysozoa</taxon>
        <taxon>Nematoda</taxon>
        <taxon>Chromadorea</taxon>
        <taxon>Rhabditida</taxon>
        <taxon>Tylenchina</taxon>
        <taxon>Panagrolaimomorpha</taxon>
        <taxon>Strongyloidoidea</taxon>
        <taxon>Strongyloididae</taxon>
        <taxon>Strongyloides</taxon>
    </lineage>
</organism>
<name>A0A0K0DSQ9_STRER</name>
<feature type="compositionally biased region" description="Low complexity" evidence="1">
    <location>
        <begin position="1"/>
        <end position="13"/>
    </location>
</feature>
<accession>A0A0K0DSQ9</accession>
<proteinExistence type="predicted"/>
<evidence type="ECO:0000313" key="2">
    <source>
        <dbReference type="WBParaSite" id="SSTP_0000027300.1"/>
    </source>
</evidence>
<dbReference type="AlphaFoldDB" id="A0A0K0DSQ9"/>
<feature type="region of interest" description="Disordered" evidence="1">
    <location>
        <begin position="49"/>
        <end position="68"/>
    </location>
</feature>
<feature type="region of interest" description="Disordered" evidence="1">
    <location>
        <begin position="1"/>
        <end position="22"/>
    </location>
</feature>
<dbReference type="WBParaSite" id="SSTP_0000027300.1">
    <property type="protein sequence ID" value="SSTP_0000027300.1"/>
    <property type="gene ID" value="SSTP_0000027300"/>
</dbReference>